<dbReference type="Gene3D" id="3.30.9.10">
    <property type="entry name" value="D-Amino Acid Oxidase, subunit A, domain 2"/>
    <property type="match status" value="1"/>
</dbReference>
<dbReference type="InterPro" id="IPR036188">
    <property type="entry name" value="FAD/NAD-bd_sf"/>
</dbReference>
<evidence type="ECO:0000259" key="2">
    <source>
        <dbReference type="Pfam" id="PF01266"/>
    </source>
</evidence>
<evidence type="ECO:0000256" key="1">
    <source>
        <dbReference type="ARBA" id="ARBA00023002"/>
    </source>
</evidence>
<comment type="caution">
    <text evidence="3">The sequence shown here is derived from an EMBL/GenBank/DDBJ whole genome shotgun (WGS) entry which is preliminary data.</text>
</comment>
<dbReference type="Proteomes" id="UP000282971">
    <property type="component" value="Unassembled WGS sequence"/>
</dbReference>
<dbReference type="OrthoDB" id="9815989at2"/>
<reference evidence="3 4" key="1">
    <citation type="submission" date="2019-01" db="EMBL/GenBank/DDBJ databases">
        <authorList>
            <person name="Chen W.-M."/>
        </authorList>
    </citation>
    <scope>NUCLEOTIDE SEQUENCE [LARGE SCALE GENOMIC DNA]</scope>
    <source>
        <strain evidence="3 4">CCP-7</strain>
    </source>
</reference>
<dbReference type="SUPFAM" id="SSF51905">
    <property type="entry name" value="FAD/NAD(P)-binding domain"/>
    <property type="match status" value="1"/>
</dbReference>
<accession>A0A437M715</accession>
<feature type="domain" description="FAD dependent oxidoreductase" evidence="2">
    <location>
        <begin position="6"/>
        <end position="350"/>
    </location>
</feature>
<dbReference type="PANTHER" id="PTHR13847:SF287">
    <property type="entry name" value="FAD-DEPENDENT OXIDOREDUCTASE DOMAIN-CONTAINING PROTEIN 1"/>
    <property type="match status" value="1"/>
</dbReference>
<keyword evidence="4" id="KW-1185">Reference proteome</keyword>
<dbReference type="InterPro" id="IPR006076">
    <property type="entry name" value="FAD-dep_OxRdtase"/>
</dbReference>
<gene>
    <name evidence="3" type="ORF">EOD43_06445</name>
</gene>
<dbReference type="PANTHER" id="PTHR13847">
    <property type="entry name" value="SARCOSINE DEHYDROGENASE-RELATED"/>
    <property type="match status" value="1"/>
</dbReference>
<sequence>MTETADAIIIGGGLHGLSAALQLARRGLNVLLLERARIGRHSSGASAAGVRTLGRAPAELPISLAAMEMWHNIADLVGDDCGFQATGQLRVAETQAQLEQLSAQVTQHQLRGYTNEEIVGAAELRELAPTIAPHCLGGVFARRDGAADPHRTLAAFLRSARSAGVQIREGAGVTSLAKRGDIWLVAAGEDRFEAPLLVNAAGAWAGQIAAMAGDDIPIGTKASMMIVTERIAPMLKPTVSAVGRMLSFKQTLQGTILIGGGQQGRFDLVRESADVDARALAKSAAAAVALFPGVERLRIVRTWSGLEAATQDHIAIAGLSPSTSGLMHLFGFTGHGFQLVPALGIVTADMLLDGATCFDVAGLRPDRLMHGAARDPLLAKQA</sequence>
<dbReference type="EMBL" id="SACN01000001">
    <property type="protein sequence ID" value="RVT93508.1"/>
    <property type="molecule type" value="Genomic_DNA"/>
</dbReference>
<evidence type="ECO:0000313" key="4">
    <source>
        <dbReference type="Proteomes" id="UP000282971"/>
    </source>
</evidence>
<protein>
    <submittedName>
        <fullName evidence="3">FAD-binding oxidoreductase</fullName>
    </submittedName>
</protein>
<dbReference type="Pfam" id="PF01266">
    <property type="entry name" value="DAO"/>
    <property type="match status" value="1"/>
</dbReference>
<proteinExistence type="predicted"/>
<dbReference type="RefSeq" id="WP_127742189.1">
    <property type="nucleotide sequence ID" value="NZ_SACN01000001.1"/>
</dbReference>
<evidence type="ECO:0000313" key="3">
    <source>
        <dbReference type="EMBL" id="RVT93508.1"/>
    </source>
</evidence>
<name>A0A437M715_9SPHN</name>
<dbReference type="GO" id="GO:0016491">
    <property type="term" value="F:oxidoreductase activity"/>
    <property type="evidence" value="ECO:0007669"/>
    <property type="project" value="UniProtKB-KW"/>
</dbReference>
<dbReference type="Gene3D" id="3.50.50.60">
    <property type="entry name" value="FAD/NAD(P)-binding domain"/>
    <property type="match status" value="1"/>
</dbReference>
<dbReference type="AlphaFoldDB" id="A0A437M715"/>
<keyword evidence="1" id="KW-0560">Oxidoreductase</keyword>
<organism evidence="3 4">
    <name type="scientific">Sphingomonas crocodyli</name>
    <dbReference type="NCBI Taxonomy" id="1979270"/>
    <lineage>
        <taxon>Bacteria</taxon>
        <taxon>Pseudomonadati</taxon>
        <taxon>Pseudomonadota</taxon>
        <taxon>Alphaproteobacteria</taxon>
        <taxon>Sphingomonadales</taxon>
        <taxon>Sphingomonadaceae</taxon>
        <taxon>Sphingomonas</taxon>
    </lineage>
</organism>
<dbReference type="GO" id="GO:0005737">
    <property type="term" value="C:cytoplasm"/>
    <property type="evidence" value="ECO:0007669"/>
    <property type="project" value="TreeGrafter"/>
</dbReference>